<protein>
    <recommendedName>
        <fullName evidence="4">Phosphate-binding protein</fullName>
    </recommendedName>
</protein>
<keyword evidence="4" id="KW-0592">Phosphate transport</keyword>
<comment type="function">
    <text evidence="4">Involved in the system for phosphate transport across the cytoplasmic membrane.</text>
</comment>
<dbReference type="EMBL" id="CABIKM010000048">
    <property type="protein sequence ID" value="VUZ86254.1"/>
    <property type="molecule type" value="Genomic_DNA"/>
</dbReference>
<comment type="similarity">
    <text evidence="1 4">Belongs to the PstS family.</text>
</comment>
<dbReference type="InterPro" id="IPR024370">
    <property type="entry name" value="PBP_domain"/>
</dbReference>
<evidence type="ECO:0000259" key="5">
    <source>
        <dbReference type="Pfam" id="PF12849"/>
    </source>
</evidence>
<sequence>MISKRPRVGRLALSILLALIVGTISLWSAPGVAEVLKVDSALPAYKTASGVSGNLSSIGSDTMNNLMTLWGEQFGKFYPNVKLQIEGKGSSTAPPALISGTAQLGPMSRPMKGTEVDAFEKKFGYKPTGLRSSVDALAVFVNKDNPIQCLTMEQVDAIFSKSRRHGYKEDITTWGQVGLKGDWANRPISLFGRNSASGTYGFFKEHALKNGDYKNEVKEQPGSASVVQGLTVDRYAIGYSGIGYATAGVRAVPIAEKSGMPCTEATAENAYAGTYPLSRFLYVYINKAPGKAMDPLMREFVKFMFTSQGQEVVIKDGYFPVPNSIAKEELSKLL</sequence>
<evidence type="ECO:0000256" key="2">
    <source>
        <dbReference type="ARBA" id="ARBA00022448"/>
    </source>
</evidence>
<dbReference type="GO" id="GO:0042301">
    <property type="term" value="F:phosphate ion binding"/>
    <property type="evidence" value="ECO:0007669"/>
    <property type="project" value="UniProtKB-UniRule"/>
</dbReference>
<keyword evidence="2 4" id="KW-0813">Transport</keyword>
<gene>
    <name evidence="6" type="ORF">MELA_02654</name>
</gene>
<dbReference type="PANTHER" id="PTHR30570">
    <property type="entry name" value="PERIPLASMIC PHOSPHATE BINDING COMPONENT OF PHOSPHATE ABC TRANSPORTER"/>
    <property type="match status" value="1"/>
</dbReference>
<accession>A0A564ZLQ8</accession>
<dbReference type="NCBIfam" id="TIGR02136">
    <property type="entry name" value="ptsS_2"/>
    <property type="match status" value="1"/>
</dbReference>
<organism evidence="6 7">
    <name type="scientific">Candidatus Methylomirabilis lanthanidiphila</name>
    <dbReference type="NCBI Taxonomy" id="2211376"/>
    <lineage>
        <taxon>Bacteria</taxon>
        <taxon>Candidatus Methylomirabilota</taxon>
        <taxon>Candidatus Methylomirabilia</taxon>
        <taxon>Candidatus Methylomirabilales</taxon>
        <taxon>Candidatus Methylomirabilaceae</taxon>
        <taxon>Candidatus Methylomirabilis</taxon>
    </lineage>
</organism>
<feature type="domain" description="PBP" evidence="5">
    <location>
        <begin position="48"/>
        <end position="306"/>
    </location>
</feature>
<proteinExistence type="inferred from homology"/>
<evidence type="ECO:0000256" key="4">
    <source>
        <dbReference type="RuleBase" id="RU367119"/>
    </source>
</evidence>
<dbReference type="Gene3D" id="3.40.190.10">
    <property type="entry name" value="Periplasmic binding protein-like II"/>
    <property type="match status" value="2"/>
</dbReference>
<dbReference type="AlphaFoldDB" id="A0A564ZLQ8"/>
<evidence type="ECO:0000313" key="7">
    <source>
        <dbReference type="Proteomes" id="UP000334340"/>
    </source>
</evidence>
<evidence type="ECO:0000256" key="3">
    <source>
        <dbReference type="ARBA" id="ARBA00022729"/>
    </source>
</evidence>
<dbReference type="InterPro" id="IPR050811">
    <property type="entry name" value="Phosphate_ABC_transporter"/>
</dbReference>
<name>A0A564ZLQ8_9BACT</name>
<keyword evidence="7" id="KW-1185">Reference proteome</keyword>
<dbReference type="CDD" id="cd13653">
    <property type="entry name" value="PBP2_phosphate_like_1"/>
    <property type="match status" value="1"/>
</dbReference>
<dbReference type="GO" id="GO:0006817">
    <property type="term" value="P:phosphate ion transport"/>
    <property type="evidence" value="ECO:0007669"/>
    <property type="project" value="UniProtKB-UniRule"/>
</dbReference>
<dbReference type="InterPro" id="IPR011862">
    <property type="entry name" value="Phos-bd"/>
</dbReference>
<reference evidence="6 7" key="1">
    <citation type="submission" date="2019-07" db="EMBL/GenBank/DDBJ databases">
        <authorList>
            <person name="Cremers G."/>
        </authorList>
    </citation>
    <scope>NUCLEOTIDE SEQUENCE [LARGE SCALE GENOMIC DNA]</scope>
</reference>
<evidence type="ECO:0000313" key="6">
    <source>
        <dbReference type="EMBL" id="VUZ86254.1"/>
    </source>
</evidence>
<keyword evidence="3" id="KW-0732">Signal</keyword>
<dbReference type="PANTHER" id="PTHR30570:SF6">
    <property type="entry name" value="PHOSPHATE-BINDING PROTEIN PSTS"/>
    <property type="match status" value="1"/>
</dbReference>
<evidence type="ECO:0000256" key="1">
    <source>
        <dbReference type="ARBA" id="ARBA00008725"/>
    </source>
</evidence>
<dbReference type="Pfam" id="PF12849">
    <property type="entry name" value="PBP_like_2"/>
    <property type="match status" value="1"/>
</dbReference>
<dbReference type="SUPFAM" id="SSF53850">
    <property type="entry name" value="Periplasmic binding protein-like II"/>
    <property type="match status" value="1"/>
</dbReference>
<dbReference type="Proteomes" id="UP000334340">
    <property type="component" value="Unassembled WGS sequence"/>
</dbReference>